<dbReference type="InterPro" id="IPR043519">
    <property type="entry name" value="NT_sf"/>
</dbReference>
<evidence type="ECO:0000313" key="2">
    <source>
        <dbReference type="Proteomes" id="UP000606653"/>
    </source>
</evidence>
<dbReference type="SUPFAM" id="SSF81301">
    <property type="entry name" value="Nucleotidyltransferase"/>
    <property type="match status" value="1"/>
</dbReference>
<dbReference type="EMBL" id="BMLN01000006">
    <property type="protein sequence ID" value="GGO01203.1"/>
    <property type="molecule type" value="Genomic_DNA"/>
</dbReference>
<gene>
    <name evidence="1" type="ORF">GCM10010969_23240</name>
</gene>
<dbReference type="PANTHER" id="PTHR34822:SF1">
    <property type="entry name" value="GRPB FAMILY PROTEIN"/>
    <property type="match status" value="1"/>
</dbReference>
<dbReference type="Proteomes" id="UP000606653">
    <property type="component" value="Unassembled WGS sequence"/>
</dbReference>
<name>A0ABQ2L3H1_9BACL</name>
<protein>
    <recommendedName>
        <fullName evidence="3">GrpB family protein</fullName>
    </recommendedName>
</protein>
<dbReference type="InterPro" id="IPR007344">
    <property type="entry name" value="GrpB/CoaE"/>
</dbReference>
<dbReference type="PANTHER" id="PTHR34822">
    <property type="entry name" value="GRPB DOMAIN PROTEIN (AFU_ORTHOLOGUE AFUA_1G01530)"/>
    <property type="match status" value="1"/>
</dbReference>
<dbReference type="Pfam" id="PF04229">
    <property type="entry name" value="GrpB"/>
    <property type="match status" value="1"/>
</dbReference>
<keyword evidence="2" id="KW-1185">Reference proteome</keyword>
<evidence type="ECO:0008006" key="3">
    <source>
        <dbReference type="Google" id="ProtNLM"/>
    </source>
</evidence>
<evidence type="ECO:0000313" key="1">
    <source>
        <dbReference type="EMBL" id="GGO01203.1"/>
    </source>
</evidence>
<sequence length="184" mass="21469">MTNEQPNDWPVWATESVEIKSADPAWVEKGKAEAARLRELLASYGVSEVEHIGSTSIPGLPAKPILDLMAQIPSYAQLEVVIQHLSEEDWHYVPAELDGHEWRRFFVKVENDRRKCHLHLIQEHEERWHVQLRFRDVLRQRPDLVGEYAQLKMELAERYRDDREAYTQAKSVFIGRVLADGEVM</sequence>
<organism evidence="1 2">
    <name type="scientific">Saccharibacillus kuerlensis</name>
    <dbReference type="NCBI Taxonomy" id="459527"/>
    <lineage>
        <taxon>Bacteria</taxon>
        <taxon>Bacillati</taxon>
        <taxon>Bacillota</taxon>
        <taxon>Bacilli</taxon>
        <taxon>Bacillales</taxon>
        <taxon>Paenibacillaceae</taxon>
        <taxon>Saccharibacillus</taxon>
    </lineage>
</organism>
<dbReference type="Gene3D" id="3.30.460.10">
    <property type="entry name" value="Beta Polymerase, domain 2"/>
    <property type="match status" value="1"/>
</dbReference>
<comment type="caution">
    <text evidence="1">The sequence shown here is derived from an EMBL/GenBank/DDBJ whole genome shotgun (WGS) entry which is preliminary data.</text>
</comment>
<reference evidence="2" key="1">
    <citation type="journal article" date="2019" name="Int. J. Syst. Evol. Microbiol.">
        <title>The Global Catalogue of Microorganisms (GCM) 10K type strain sequencing project: providing services to taxonomists for standard genome sequencing and annotation.</title>
        <authorList>
            <consortium name="The Broad Institute Genomics Platform"/>
            <consortium name="The Broad Institute Genome Sequencing Center for Infectious Disease"/>
            <person name="Wu L."/>
            <person name="Ma J."/>
        </authorList>
    </citation>
    <scope>NUCLEOTIDE SEQUENCE [LARGE SCALE GENOMIC DNA]</scope>
    <source>
        <strain evidence="2">CGMCC 1.6964</strain>
    </source>
</reference>
<proteinExistence type="predicted"/>
<dbReference type="RefSeq" id="WP_018976137.1">
    <property type="nucleotide sequence ID" value="NZ_BMLN01000006.1"/>
</dbReference>
<accession>A0ABQ2L3H1</accession>